<dbReference type="InterPro" id="IPR038770">
    <property type="entry name" value="Na+/solute_symporter_sf"/>
</dbReference>
<dbReference type="PANTHER" id="PTHR10361:SF28">
    <property type="entry name" value="P3 PROTEIN-RELATED"/>
    <property type="match status" value="1"/>
</dbReference>
<name>A0A0X3TRY1_9RHOB</name>
<keyword evidence="4 5" id="KW-0472">Membrane</keyword>
<keyword evidence="3 5" id="KW-1133">Transmembrane helix</keyword>
<dbReference type="InterPro" id="IPR004710">
    <property type="entry name" value="Bilac:Na_transpt"/>
</dbReference>
<evidence type="ECO:0000256" key="2">
    <source>
        <dbReference type="ARBA" id="ARBA00022692"/>
    </source>
</evidence>
<feature type="transmembrane region" description="Helical" evidence="5">
    <location>
        <begin position="172"/>
        <end position="190"/>
    </location>
</feature>
<sequence length="297" mass="31737">MESPLPFEQSVTLFIHIFITLAMLCIGMSATLREMGAAVLERKKLTHLLAANVFIPPVIAILIIGIFPLPRPVSAVLFLLAVAPGGINAVQFSTKAPGQVSAAGALLVLLSIIGLVLAPSAAQVVLPTATLERVAWDQLMIRIVGVIGIPLLLGILIRRFYPDVAEHIYKPAMLISTVSFIASVVASISIRQEAAVGLGPSSLIAILVFILSLMALGWFLGGENKEYRQVLATCTNLRNVGLVYLLVDACCFDPAYSASVLAFMMLMVPINLVFTIACAVVRKRRSQSGNEGRSTNT</sequence>
<dbReference type="OrthoDB" id="7834126at2"/>
<dbReference type="Pfam" id="PF01758">
    <property type="entry name" value="SBF"/>
    <property type="match status" value="1"/>
</dbReference>
<dbReference type="RefSeq" id="WP_068337362.1">
    <property type="nucleotide sequence ID" value="NZ_LQBP01000006.1"/>
</dbReference>
<dbReference type="Gene3D" id="1.20.1530.20">
    <property type="match status" value="1"/>
</dbReference>
<feature type="transmembrane region" description="Helical" evidence="5">
    <location>
        <begin position="139"/>
        <end position="160"/>
    </location>
</feature>
<keyword evidence="7" id="KW-1185">Reference proteome</keyword>
<evidence type="ECO:0000256" key="3">
    <source>
        <dbReference type="ARBA" id="ARBA00022989"/>
    </source>
</evidence>
<dbReference type="Proteomes" id="UP000053690">
    <property type="component" value="Unassembled WGS sequence"/>
</dbReference>
<protein>
    <recommendedName>
        <fullName evidence="8">Na+-dependent transporter</fullName>
    </recommendedName>
</protein>
<dbReference type="GO" id="GO:0016020">
    <property type="term" value="C:membrane"/>
    <property type="evidence" value="ECO:0007669"/>
    <property type="project" value="UniProtKB-SubCell"/>
</dbReference>
<evidence type="ECO:0000313" key="7">
    <source>
        <dbReference type="Proteomes" id="UP000053690"/>
    </source>
</evidence>
<evidence type="ECO:0008006" key="8">
    <source>
        <dbReference type="Google" id="ProtNLM"/>
    </source>
</evidence>
<organism evidence="6 7">
    <name type="scientific">Ruegeria profundi</name>
    <dbReference type="NCBI Taxonomy" id="1685378"/>
    <lineage>
        <taxon>Bacteria</taxon>
        <taxon>Pseudomonadati</taxon>
        <taxon>Pseudomonadota</taxon>
        <taxon>Alphaproteobacteria</taxon>
        <taxon>Rhodobacterales</taxon>
        <taxon>Roseobacteraceae</taxon>
        <taxon>Ruegeria</taxon>
    </lineage>
</organism>
<accession>A0A0X3TRY1</accession>
<feature type="transmembrane region" description="Helical" evidence="5">
    <location>
        <begin position="12"/>
        <end position="33"/>
    </location>
</feature>
<dbReference type="EMBL" id="LQBP01000006">
    <property type="protein sequence ID" value="KUJ78467.1"/>
    <property type="molecule type" value="Genomic_DNA"/>
</dbReference>
<evidence type="ECO:0000256" key="4">
    <source>
        <dbReference type="ARBA" id="ARBA00023136"/>
    </source>
</evidence>
<feature type="transmembrane region" description="Helical" evidence="5">
    <location>
        <begin position="102"/>
        <end position="119"/>
    </location>
</feature>
<dbReference type="STRING" id="1685378.AVO44_12170"/>
<comment type="caution">
    <text evidence="6">The sequence shown here is derived from an EMBL/GenBank/DDBJ whole genome shotgun (WGS) entry which is preliminary data.</text>
</comment>
<evidence type="ECO:0000256" key="5">
    <source>
        <dbReference type="SAM" id="Phobius"/>
    </source>
</evidence>
<reference evidence="7" key="1">
    <citation type="submission" date="2015-12" db="EMBL/GenBank/DDBJ databases">
        <authorList>
            <person name="Zhang G."/>
            <person name="Stingl U."/>
        </authorList>
    </citation>
    <scope>NUCLEOTIDE SEQUENCE [LARGE SCALE GENOMIC DNA]</scope>
    <source>
        <strain evidence="7">ZGT108</strain>
    </source>
</reference>
<feature type="transmembrane region" description="Helical" evidence="5">
    <location>
        <begin position="259"/>
        <end position="281"/>
    </location>
</feature>
<dbReference type="AlphaFoldDB" id="A0A0X3TRY1"/>
<dbReference type="InterPro" id="IPR002657">
    <property type="entry name" value="BilAc:Na_symport/Acr3"/>
</dbReference>
<comment type="subcellular location">
    <subcellularLocation>
        <location evidence="1">Membrane</location>
        <topology evidence="1">Multi-pass membrane protein</topology>
    </subcellularLocation>
</comment>
<feature type="transmembrane region" description="Helical" evidence="5">
    <location>
        <begin position="202"/>
        <end position="221"/>
    </location>
</feature>
<keyword evidence="2 5" id="KW-0812">Transmembrane</keyword>
<evidence type="ECO:0000256" key="1">
    <source>
        <dbReference type="ARBA" id="ARBA00004141"/>
    </source>
</evidence>
<proteinExistence type="predicted"/>
<dbReference type="PANTHER" id="PTHR10361">
    <property type="entry name" value="SODIUM-BILE ACID COTRANSPORTER"/>
    <property type="match status" value="1"/>
</dbReference>
<gene>
    <name evidence="6" type="ORF">AVO44_12170</name>
</gene>
<feature type="transmembrane region" description="Helical" evidence="5">
    <location>
        <begin position="45"/>
        <end position="67"/>
    </location>
</feature>
<evidence type="ECO:0000313" key="6">
    <source>
        <dbReference type="EMBL" id="KUJ78467.1"/>
    </source>
</evidence>